<dbReference type="OrthoDB" id="41689at10239"/>
<evidence type="ECO:0000313" key="2">
    <source>
        <dbReference type="EMBL" id="ACY76064.1"/>
    </source>
</evidence>
<dbReference type="RefSeq" id="YP_214415.1">
    <property type="nucleotide sequence ID" value="NC_006883.2"/>
</dbReference>
<gene>
    <name evidence="2" type="ORF">PCMG_00188</name>
    <name evidence="1" type="ORF">PSSM2_183</name>
</gene>
<organism evidence="1 3">
    <name type="scientific">Prochlorococcus phage P-SSM2</name>
    <dbReference type="NCBI Taxonomy" id="268746"/>
    <lineage>
        <taxon>Viruses</taxon>
        <taxon>Duplodnaviria</taxon>
        <taxon>Heunggongvirae</taxon>
        <taxon>Uroviricota</taxon>
        <taxon>Caudoviricetes</taxon>
        <taxon>Pantevenvirales</taxon>
        <taxon>Kyanoviridae</taxon>
        <taxon>Salacisavirus</taxon>
        <taxon>Salacisavirus pssm2</taxon>
    </lineage>
</organism>
<keyword evidence="3" id="KW-1185">Reference proteome</keyword>
<dbReference type="EMBL" id="GU071092">
    <property type="protein sequence ID" value="ACY76064.1"/>
    <property type="molecule type" value="Genomic_DNA"/>
</dbReference>
<evidence type="ECO:0000313" key="1">
    <source>
        <dbReference type="EMBL" id="AAX44561.1"/>
    </source>
</evidence>
<evidence type="ECO:0000313" key="4">
    <source>
        <dbReference type="Proteomes" id="UP000013923"/>
    </source>
</evidence>
<dbReference type="EMBL" id="AY939844">
    <property type="protein sequence ID" value="AAX44561.1"/>
    <property type="molecule type" value="Genomic_DNA"/>
</dbReference>
<evidence type="ECO:0000313" key="3">
    <source>
        <dbReference type="Proteomes" id="UP000000991"/>
    </source>
</evidence>
<reference evidence="1 3" key="3">
    <citation type="journal article" date="2010" name="Environ. Microbiol.">
        <title>Genomic analysis of oceanic cyanobacterial myoviruses compared with T4-like myoviruses from diverse hosts and environments.</title>
        <authorList>
            <person name="Sullivan M.B."/>
            <person name="Huang K.H."/>
            <person name="Ignacio-Espinoza J.C."/>
            <person name="Berlin A.M."/>
            <person name="Kelly L."/>
            <person name="Weigele P.R."/>
            <person name="DeFrancesco A.S."/>
            <person name="Kern S.E."/>
            <person name="Thompson L.R."/>
            <person name="Young S."/>
            <person name="Yandava C."/>
            <person name="Fu R."/>
            <person name="Krastins B."/>
            <person name="Chase M."/>
            <person name="Sarracino D."/>
            <person name="Osburne M.S."/>
            <person name="Henn M.R."/>
            <person name="Chisholm S.W."/>
        </authorList>
    </citation>
    <scope>NUCLEOTIDE SEQUENCE [LARGE SCALE GENOMIC DNA]</scope>
</reference>
<accession>Q58MH1</accession>
<dbReference type="KEGG" id="vg:3294335"/>
<organismHost>
    <name type="scientific">Prochlorococcus</name>
    <dbReference type="NCBI Taxonomy" id="1218"/>
</organismHost>
<proteinExistence type="predicted"/>
<reference evidence="1 3" key="1">
    <citation type="journal article" date="2005" name="PLoS Biol.">
        <title>Three Prochlorococcus cyanophage genomes: signature features and ecological interpretations.</title>
        <authorList>
            <person name="Sullivan M.B."/>
            <person name="Coleman M.L."/>
            <person name="Weigele P."/>
            <person name="Rohwer F."/>
            <person name="Chisholm S.W."/>
        </authorList>
    </citation>
    <scope>NUCLEOTIDE SEQUENCE</scope>
</reference>
<dbReference type="Proteomes" id="UP000013923">
    <property type="component" value="Genome"/>
</dbReference>
<protein>
    <submittedName>
        <fullName evidence="1">Uncharacterized protein</fullName>
    </submittedName>
</protein>
<sequence>MELPINHKDLDTIINALSLGGDTRLYFVLKNVRDDNRLNDVWDEVECDI</sequence>
<dbReference type="Proteomes" id="UP000000991">
    <property type="component" value="Segment"/>
</dbReference>
<reference evidence="2 4" key="2">
    <citation type="submission" date="2009-10" db="EMBL/GenBank/DDBJ databases">
        <title>The Genome Sequence of Prochlorococcus phage P-SSM2.</title>
        <authorList>
            <consortium name="The Broad Institute Genome Sequencing Platform"/>
            <person name="Henn M.R."/>
            <person name="Sullivan M.S."/>
            <person name="Osburne M.S."/>
            <person name="Levin J."/>
            <person name="Malboeuf C."/>
            <person name="Casali M."/>
            <person name="Russ C."/>
            <person name="Lennon N."/>
            <person name="Chapman S.B."/>
            <person name="Erlich R."/>
            <person name="Young S.K."/>
            <person name="Koehrsen M."/>
            <person name="Yandava C."/>
            <person name="Zeng Q."/>
            <person name="Alvarado L."/>
            <person name="Anderson S."/>
            <person name="Berlin A."/>
            <person name="Borenstein D."/>
            <person name="Chen Z."/>
            <person name="Engels R."/>
            <person name="Freedman E."/>
            <person name="Gellesch M."/>
            <person name="Goldberg J."/>
            <person name="Green L."/>
            <person name="Griggs A."/>
            <person name="Gujja S."/>
            <person name="Heilman E.R."/>
            <person name="Heiman D."/>
            <person name="Hepburn T."/>
            <person name="Howarth C."/>
            <person name="Jen D."/>
            <person name="Larson L."/>
            <person name="Lewis B."/>
            <person name="Mehta T."/>
            <person name="Park D."/>
            <person name="Pearson M."/>
            <person name="Richards J."/>
            <person name="Rizzolo K."/>
            <person name="Roberts A."/>
            <person name="Ryan E."/>
            <person name="Saif S."/>
            <person name="Shea T."/>
            <person name="Shenoy N."/>
            <person name="Sisk P."/>
            <person name="Stolte C."/>
            <person name="Sykes S."/>
            <person name="Walk T."/>
            <person name="White J."/>
            <person name="Yu Q."/>
            <person name="Coleman M.L."/>
            <person name="Huang K.H."/>
            <person name="Weigele P.R."/>
            <person name="DeFrancesco A.S."/>
            <person name="Kern S.E."/>
            <person name="Thompson L.R."/>
            <person name="Fu R."/>
            <person name="Hombeck B."/>
            <person name="Chisholm S.W."/>
            <person name="Haas B."/>
            <person name="Nusbaum C."/>
            <person name="Birren B."/>
        </authorList>
    </citation>
    <scope>NUCLEOTIDE SEQUENCE [LARGE SCALE GENOMIC DNA]</scope>
    <source>
        <strain evidence="2">P-SSM2</strain>
    </source>
</reference>
<name>Q58MH1_BPPRM</name>
<dbReference type="GeneID" id="3294335"/>